<dbReference type="EC" id="7.2.2.21" evidence="9"/>
<protein>
    <recommendedName>
        <fullName evidence="9">Cd(2+)-exporting ATPase</fullName>
        <ecNumber evidence="9">7.2.2.21</ecNumber>
    </recommendedName>
</protein>
<dbReference type="InterPro" id="IPR036412">
    <property type="entry name" value="HAD-like_sf"/>
</dbReference>
<reference evidence="13 14" key="1">
    <citation type="submission" date="2020-08" db="EMBL/GenBank/DDBJ databases">
        <title>Genome public.</title>
        <authorList>
            <person name="Liu C."/>
            <person name="Sun Q."/>
        </authorList>
    </citation>
    <scope>NUCLEOTIDE SEQUENCE [LARGE SCALE GENOMIC DNA]</scope>
    <source>
        <strain evidence="13 14">BX4</strain>
    </source>
</reference>
<dbReference type="NCBIfam" id="TIGR01525">
    <property type="entry name" value="ATPase-IB_hvy"/>
    <property type="match status" value="1"/>
</dbReference>
<evidence type="ECO:0000256" key="7">
    <source>
        <dbReference type="ARBA" id="ARBA00022989"/>
    </source>
</evidence>
<gene>
    <name evidence="13" type="primary">cadA</name>
    <name evidence="13" type="ORF">H8S00_03980</name>
</gene>
<comment type="caution">
    <text evidence="13">The sequence shown here is derived from an EMBL/GenBank/DDBJ whole genome shotgun (WGS) entry which is preliminary data.</text>
</comment>
<evidence type="ECO:0000256" key="1">
    <source>
        <dbReference type="ARBA" id="ARBA00004141"/>
    </source>
</evidence>
<evidence type="ECO:0000256" key="11">
    <source>
        <dbReference type="RuleBase" id="RU362081"/>
    </source>
</evidence>
<dbReference type="SFLD" id="SFLDF00027">
    <property type="entry name" value="p-type_atpase"/>
    <property type="match status" value="1"/>
</dbReference>
<dbReference type="InterPro" id="IPR027256">
    <property type="entry name" value="P-typ_ATPase_IB"/>
</dbReference>
<dbReference type="SFLD" id="SFLDS00003">
    <property type="entry name" value="Haloacid_Dehalogenase"/>
    <property type="match status" value="1"/>
</dbReference>
<feature type="domain" description="P-type ATPase A" evidence="12">
    <location>
        <begin position="102"/>
        <end position="202"/>
    </location>
</feature>
<keyword evidence="14" id="KW-1185">Reference proteome</keyword>
<dbReference type="Pfam" id="PF00122">
    <property type="entry name" value="E1-E2_ATPase"/>
    <property type="match status" value="1"/>
</dbReference>
<evidence type="ECO:0000256" key="6">
    <source>
        <dbReference type="ARBA" id="ARBA00022967"/>
    </source>
</evidence>
<dbReference type="InterPro" id="IPR023298">
    <property type="entry name" value="ATPase_P-typ_TM_dom_sf"/>
</dbReference>
<dbReference type="SUPFAM" id="SSF81653">
    <property type="entry name" value="Calcium ATPase, transduction domain A"/>
    <property type="match status" value="1"/>
</dbReference>
<dbReference type="Gene3D" id="2.70.150.10">
    <property type="entry name" value="Calcium-transporting ATPase, cytoplasmic transduction domain A"/>
    <property type="match status" value="1"/>
</dbReference>
<feature type="transmembrane region" description="Helical" evidence="11">
    <location>
        <begin position="259"/>
        <end position="284"/>
    </location>
</feature>
<feature type="transmembrane region" description="Helical" evidence="11">
    <location>
        <begin position="20"/>
        <end position="39"/>
    </location>
</feature>
<dbReference type="PRINTS" id="PR00119">
    <property type="entry name" value="CATATPASE"/>
</dbReference>
<keyword evidence="3" id="KW-0104">Cadmium</keyword>
<keyword evidence="5 11" id="KW-0479">Metal-binding</keyword>
<evidence type="ECO:0000256" key="8">
    <source>
        <dbReference type="ARBA" id="ARBA00023136"/>
    </source>
</evidence>
<organism evidence="13 14">
    <name type="scientific">Eubacterium segne</name>
    <dbReference type="NCBI Taxonomy" id="2763045"/>
    <lineage>
        <taxon>Bacteria</taxon>
        <taxon>Bacillati</taxon>
        <taxon>Bacillota</taxon>
        <taxon>Clostridia</taxon>
        <taxon>Eubacteriales</taxon>
        <taxon>Eubacteriaceae</taxon>
        <taxon>Eubacterium</taxon>
    </lineage>
</organism>
<keyword evidence="11" id="KW-0547">Nucleotide-binding</keyword>
<feature type="transmembrane region" description="Helical" evidence="11">
    <location>
        <begin position="221"/>
        <end position="247"/>
    </location>
</feature>
<dbReference type="NCBIfam" id="TIGR01494">
    <property type="entry name" value="ATPase_P-type"/>
    <property type="match status" value="1"/>
</dbReference>
<keyword evidence="11" id="KW-0067">ATP-binding</keyword>
<keyword evidence="7 11" id="KW-1133">Transmembrane helix</keyword>
<dbReference type="Gene3D" id="3.40.1110.10">
    <property type="entry name" value="Calcium-transporting ATPase, cytoplasmic domain N"/>
    <property type="match status" value="1"/>
</dbReference>
<dbReference type="InterPro" id="IPR023214">
    <property type="entry name" value="HAD_sf"/>
</dbReference>
<dbReference type="InterPro" id="IPR001757">
    <property type="entry name" value="P_typ_ATPase"/>
</dbReference>
<dbReference type="InterPro" id="IPR059000">
    <property type="entry name" value="ATPase_P-type_domA"/>
</dbReference>
<keyword evidence="4 11" id="KW-0812">Transmembrane</keyword>
<name>A0ABR7F0L1_9FIRM</name>
<evidence type="ECO:0000256" key="9">
    <source>
        <dbReference type="ARBA" id="ARBA00039103"/>
    </source>
</evidence>
<dbReference type="Proteomes" id="UP000597877">
    <property type="component" value="Unassembled WGS sequence"/>
</dbReference>
<evidence type="ECO:0000313" key="13">
    <source>
        <dbReference type="EMBL" id="MBC5667141.1"/>
    </source>
</evidence>
<dbReference type="SFLD" id="SFLDG00002">
    <property type="entry name" value="C1.7:_P-type_atpase_like"/>
    <property type="match status" value="1"/>
</dbReference>
<evidence type="ECO:0000256" key="2">
    <source>
        <dbReference type="ARBA" id="ARBA00006024"/>
    </source>
</evidence>
<keyword evidence="8 11" id="KW-0472">Membrane</keyword>
<comment type="similarity">
    <text evidence="2 11">Belongs to the cation transport ATPase (P-type) (TC 3.A.3) family. Type IB subfamily.</text>
</comment>
<comment type="catalytic activity">
    <reaction evidence="10">
        <text>Cd(2+)(in) + ATP + H2O = Cd(2+)(out) + ADP + phosphate + H(+)</text>
        <dbReference type="Rhea" id="RHEA:12132"/>
        <dbReference type="ChEBI" id="CHEBI:15377"/>
        <dbReference type="ChEBI" id="CHEBI:15378"/>
        <dbReference type="ChEBI" id="CHEBI:30616"/>
        <dbReference type="ChEBI" id="CHEBI:43474"/>
        <dbReference type="ChEBI" id="CHEBI:48775"/>
        <dbReference type="ChEBI" id="CHEBI:456216"/>
        <dbReference type="EC" id="7.2.2.21"/>
    </reaction>
</comment>
<evidence type="ECO:0000256" key="5">
    <source>
        <dbReference type="ARBA" id="ARBA00022723"/>
    </source>
</evidence>
<keyword evidence="11" id="KW-1003">Cell membrane</keyword>
<dbReference type="PANTHER" id="PTHR48085:SF5">
    <property type="entry name" value="CADMIUM_ZINC-TRANSPORTING ATPASE HMA4-RELATED"/>
    <property type="match status" value="1"/>
</dbReference>
<dbReference type="SUPFAM" id="SSF56784">
    <property type="entry name" value="HAD-like"/>
    <property type="match status" value="1"/>
</dbReference>
<dbReference type="PRINTS" id="PR00120">
    <property type="entry name" value="HATPASE"/>
</dbReference>
<accession>A0ABR7F0L1</accession>
<dbReference type="PROSITE" id="PS00154">
    <property type="entry name" value="ATPASE_E1_E2"/>
    <property type="match status" value="1"/>
</dbReference>
<dbReference type="Pfam" id="PF00702">
    <property type="entry name" value="Hydrolase"/>
    <property type="match status" value="1"/>
</dbReference>
<proteinExistence type="inferred from homology"/>
<evidence type="ECO:0000256" key="4">
    <source>
        <dbReference type="ARBA" id="ARBA00022692"/>
    </source>
</evidence>
<dbReference type="InterPro" id="IPR051014">
    <property type="entry name" value="Cation_Transport_ATPase_IB"/>
</dbReference>
<dbReference type="InterPro" id="IPR044492">
    <property type="entry name" value="P_typ_ATPase_HD_dom"/>
</dbReference>
<evidence type="ECO:0000259" key="12">
    <source>
        <dbReference type="Pfam" id="PF00122"/>
    </source>
</evidence>
<evidence type="ECO:0000313" key="14">
    <source>
        <dbReference type="Proteomes" id="UP000597877"/>
    </source>
</evidence>
<dbReference type="NCBIfam" id="TIGR01512">
    <property type="entry name" value="ATPase-IB2_Cd"/>
    <property type="match status" value="1"/>
</dbReference>
<dbReference type="InterPro" id="IPR008250">
    <property type="entry name" value="ATPase_P-typ_transduc_dom_A_sf"/>
</dbReference>
<comment type="subcellular location">
    <subcellularLocation>
        <location evidence="11">Cell membrane</location>
    </subcellularLocation>
    <subcellularLocation>
        <location evidence="1">Membrane</location>
        <topology evidence="1">Multi-pass membrane protein</topology>
    </subcellularLocation>
</comment>
<dbReference type="SUPFAM" id="SSF81665">
    <property type="entry name" value="Calcium ATPase, transmembrane domain M"/>
    <property type="match status" value="1"/>
</dbReference>
<evidence type="ECO:0000256" key="10">
    <source>
        <dbReference type="ARBA" id="ARBA00049338"/>
    </source>
</evidence>
<feature type="transmembrane region" description="Helical" evidence="11">
    <location>
        <begin position="570"/>
        <end position="587"/>
    </location>
</feature>
<dbReference type="EMBL" id="JACOOZ010000002">
    <property type="protein sequence ID" value="MBC5667141.1"/>
    <property type="molecule type" value="Genomic_DNA"/>
</dbReference>
<dbReference type="InterPro" id="IPR023299">
    <property type="entry name" value="ATPase_P-typ_cyto_dom_N"/>
</dbReference>
<dbReference type="Gene3D" id="3.40.50.1000">
    <property type="entry name" value="HAD superfamily/HAD-like"/>
    <property type="match status" value="1"/>
</dbReference>
<dbReference type="InterPro" id="IPR018303">
    <property type="entry name" value="ATPase_P-typ_P_site"/>
</dbReference>
<keyword evidence="6" id="KW-1278">Translocase</keyword>
<sequence length="615" mass="66194">MVIFHIPGLFKTIDIDMAQLITYLLIYLLTARDIVLNAIKNLFKGKAMDEQFLMTVSSLGAFFVGQYPEACAVMLFYMVGELFQDYAVDKSRDSITDLMDIRPDYANLLKKDGSYEKVSPDKVKIGDTIIVKPGEKVPLDGVVISGQGSIDTSSLTGESLPRETMAGDDIISGSISINGALTIKVTKEFGESTVSKILELVEHASGKKAKTERFITRFAKVYTPIVVACAVVLAIIPPLVVSFVLGGNIADFAKTWQPWIYRALTFLVVSCPCALVISVPLSFFAGIGAASTKGVLVKGSDYLEKISGCDTIVFDKTGTLTKGIFKVSKINSKLSDLEFLKAAVIAEIYSNHPIAKSLKDALKITDSKAYFDIEARQNEISIEEIHGKGIKAQLDGSTILAGNKKLMDQFGIASDNAQGAATVVYVTVDGQYLGYALIEDQIKETSKETIKKLKELGVKKTVMLTGDRKEIADSIAKELGIDEVHSELLPADKVSHVEKLLKESKTLAFVGDGVNDAPVLARADVGIAMGAMGSDAAIEAADIVLMDDNPKNITKAIKISRRTLSIAKQNIIFALVVKVAVLVLAAVGIATMWAAVFADVGVCVLAILNAMRTAK</sequence>
<evidence type="ECO:0000256" key="3">
    <source>
        <dbReference type="ARBA" id="ARBA00022539"/>
    </source>
</evidence>
<dbReference type="PANTHER" id="PTHR48085">
    <property type="entry name" value="CADMIUM/ZINC-TRANSPORTING ATPASE HMA2-RELATED"/>
    <property type="match status" value="1"/>
</dbReference>